<feature type="region of interest" description="Disordered" evidence="1">
    <location>
        <begin position="1068"/>
        <end position="1119"/>
    </location>
</feature>
<organism evidence="2 3">
    <name type="scientific">Denticeps clupeoides</name>
    <name type="common">denticle herring</name>
    <dbReference type="NCBI Taxonomy" id="299321"/>
    <lineage>
        <taxon>Eukaryota</taxon>
        <taxon>Metazoa</taxon>
        <taxon>Chordata</taxon>
        <taxon>Craniata</taxon>
        <taxon>Vertebrata</taxon>
        <taxon>Euteleostomi</taxon>
        <taxon>Actinopterygii</taxon>
        <taxon>Neopterygii</taxon>
        <taxon>Teleostei</taxon>
        <taxon>Clupei</taxon>
        <taxon>Clupeiformes</taxon>
        <taxon>Denticipitoidei</taxon>
        <taxon>Denticipitidae</taxon>
        <taxon>Denticeps</taxon>
    </lineage>
</organism>
<gene>
    <name evidence="2" type="primary">c17h15orf39</name>
</gene>
<dbReference type="InterPro" id="IPR037656">
    <property type="entry name" value="DUF5525"/>
</dbReference>
<dbReference type="InterPro" id="IPR042567">
    <property type="entry name" value="SPIN/Ssty_sf"/>
</dbReference>
<dbReference type="GeneTree" id="ENSGT00940000169185"/>
<feature type="compositionally biased region" description="Basic residues" evidence="1">
    <location>
        <begin position="1166"/>
        <end position="1181"/>
    </location>
</feature>
<accession>A0AAY4DAZ9</accession>
<dbReference type="Ensembl" id="ENSDCDT00010052810.1">
    <property type="protein sequence ID" value="ENSDCDP00010042765.1"/>
    <property type="gene ID" value="ENSDCDG00010026855.1"/>
</dbReference>
<sequence>MMGSKRQQSFMDPVPQSKAARLEGDVGAVPLPELSKSTDVPRYSSSQSAQYTGACLSYYLPGQERVDTASQWSRMCIRNSRSPLCHPTFTGASNTSKVVYGPDSAMSLGNSSPTLEKGLMLKQMFASYYSPSPGNCSPNVASLITPVAMKTLGGADHSQKMENPVSLAIPKPVYGPHPCFTELPCSTGPGYGLESRPHGVMPNIFDDEWFGHYGNVSSLHRRDPKGLMQQRELRSEHDAERIPQKEVTAEDCQGMGSAGLNRFSAFSHPSHDCYTCRPSRSGPTPERCQRFQVPTRAYYIPPSHLHNYDPEALSQCGISPEAYQDPTPDSRYMQIPQRNLLYNSRPHFDAESTSACRGVGQKYIEGVPPHQAFAPPFYTNLPLPSHLILRNFAPPHPAYQIHVNGEISTAPPQKYHMSVPNLQVDRPLDYSMQRTKPTFPPKPLHRLHGTPGILQSPFELDNGSFSNRSPVKRPQGPHLNRPAYPTGGCGVSATSGGLPDTPTSKLVICDQSKSKFMKGTFSKCGDCIPGSYMQCEDHGEADEGQTPPSPPMPVINNVFSLAPYKAYLDATGMLPPARQWQNDDHPMTPKQMKQDVVVEKEMKPQMDDLQRALCDNAYTEVKIKSEKMELEEIPCAIRAYMVKNVNTHDGTGTIVKKELGDSVNAESMLGLNIVVKSDCELKSSVLIDAKDPITSECRIQTAVKHDTEPTLTGNCIREDTPPVVSPPPVPTMPPQTSETDFCLQKIPPQALKITNFKMVLPKVLQIPASSTSVEILKSPVETKAAVDCSRQARHHFMELHQSLLRLLHNFMSKRPLQDLRTWLSHLNLGEPVYPPAKSQKISCLVGTGVRAVWFLDQELSAVLLKVLEKLRTYIASGSCPFPHVIRAGAIFVPMLLVKEVLFPQVPGTFIDQVLQEHRVELRPATLSEERHLTQLQKRACSSKLRRLLSLKHLPEVYPDVLNLLYYVSVNKVLGVVCVDLAERRGMDHTEENSGKYPLQCAVIPDYSCLKTLRKKDLSKKACQQNSSHEEEAENVGLVKSLDEETLVIQPEASYIDEKNDLIKIEEEQEINQDPEVPWGGPVSSDELSPENSDTESESTVSYQSPSASSCSKTQVVPKSHSGMILKLRKVFLRKNGRGDKILYQAVSDFSKDADQQKTETLDPTRSRGHRREMHNKRKHERSHPSSRRERRATNVSLDRLQKQSRRSMKYCPYLSTCHRADRRRWVLRSAVQIANSSYPNLVGKRIRHLYEDNDKTEVWYRGVVLRVHEPHPNPLKTVFEVKYDSEPEWQYYLELLMDYKKGWLKVED</sequence>
<proteinExistence type="predicted"/>
<feature type="region of interest" description="Disordered" evidence="1">
    <location>
        <begin position="1152"/>
        <end position="1197"/>
    </location>
</feature>
<feature type="compositionally biased region" description="Polar residues" evidence="1">
    <location>
        <begin position="1085"/>
        <end position="1116"/>
    </location>
</feature>
<feature type="compositionally biased region" description="Polar residues" evidence="1">
    <location>
        <begin position="1"/>
        <end position="10"/>
    </location>
</feature>
<keyword evidence="3" id="KW-1185">Reference proteome</keyword>
<reference evidence="2" key="3">
    <citation type="submission" date="2025-09" db="UniProtKB">
        <authorList>
            <consortium name="Ensembl"/>
        </authorList>
    </citation>
    <scope>IDENTIFICATION</scope>
</reference>
<feature type="compositionally biased region" description="Basic and acidic residues" evidence="1">
    <location>
        <begin position="1152"/>
        <end position="1165"/>
    </location>
</feature>
<evidence type="ECO:0000313" key="2">
    <source>
        <dbReference type="Ensembl" id="ENSDCDP00010042765.1"/>
    </source>
</evidence>
<evidence type="ECO:0000313" key="3">
    <source>
        <dbReference type="Proteomes" id="UP000694580"/>
    </source>
</evidence>
<dbReference type="Gene3D" id="2.80.10.70">
    <property type="entry name" value="Spindlin/Ssty"/>
    <property type="match status" value="1"/>
</dbReference>
<feature type="region of interest" description="Disordered" evidence="1">
    <location>
        <begin position="710"/>
        <end position="738"/>
    </location>
</feature>
<dbReference type="Proteomes" id="UP000694580">
    <property type="component" value="Chromosome 17"/>
</dbReference>
<dbReference type="PANTHER" id="PTHR28422">
    <property type="entry name" value="SIMILAR TO HUMAN CHROMOSOME 15 OPEN READING FRAME 39"/>
    <property type="match status" value="1"/>
</dbReference>
<name>A0AAY4DAZ9_9TELE</name>
<dbReference type="CTD" id="127908294"/>
<feature type="compositionally biased region" description="Pro residues" evidence="1">
    <location>
        <begin position="723"/>
        <end position="733"/>
    </location>
</feature>
<dbReference type="Pfam" id="PF17663">
    <property type="entry name" value="DUF5525"/>
    <property type="match status" value="1"/>
</dbReference>
<dbReference type="GeneID" id="114767284"/>
<reference evidence="2 3" key="1">
    <citation type="submission" date="2020-06" db="EMBL/GenBank/DDBJ databases">
        <authorList>
            <consortium name="Wellcome Sanger Institute Data Sharing"/>
        </authorList>
    </citation>
    <scope>NUCLEOTIDE SEQUENCE [LARGE SCALE GENOMIC DNA]</scope>
</reference>
<reference evidence="2" key="2">
    <citation type="submission" date="2025-08" db="UniProtKB">
        <authorList>
            <consortium name="Ensembl"/>
        </authorList>
    </citation>
    <scope>IDENTIFICATION</scope>
</reference>
<feature type="region of interest" description="Disordered" evidence="1">
    <location>
        <begin position="1"/>
        <end position="43"/>
    </location>
</feature>
<dbReference type="PANTHER" id="PTHR28422:SF1">
    <property type="entry name" value="SIMILAR TO HUMAN CHROMOSOME 15 OPEN READING FRAME 39"/>
    <property type="match status" value="1"/>
</dbReference>
<evidence type="ECO:0000256" key="1">
    <source>
        <dbReference type="SAM" id="MobiDB-lite"/>
    </source>
</evidence>
<protein>
    <submittedName>
        <fullName evidence="2">Uncharacterized protein</fullName>
    </submittedName>
</protein>
<dbReference type="RefSeq" id="XP_028814740.1">
    <property type="nucleotide sequence ID" value="XM_028958907.1"/>
</dbReference>